<protein>
    <submittedName>
        <fullName evidence="3">Glycosyl transferases group 1</fullName>
    </submittedName>
</protein>
<dbReference type="OrthoDB" id="654660at2"/>
<evidence type="ECO:0000256" key="1">
    <source>
        <dbReference type="ARBA" id="ARBA00022679"/>
    </source>
</evidence>
<organism evidence="3 4">
    <name type="scientific">Marinobacter gudaonensis</name>
    <dbReference type="NCBI Taxonomy" id="375760"/>
    <lineage>
        <taxon>Bacteria</taxon>
        <taxon>Pseudomonadati</taxon>
        <taxon>Pseudomonadota</taxon>
        <taxon>Gammaproteobacteria</taxon>
        <taxon>Pseudomonadales</taxon>
        <taxon>Marinobacteraceae</taxon>
        <taxon>Marinobacter</taxon>
    </lineage>
</organism>
<dbReference type="PANTHER" id="PTHR46401:SF2">
    <property type="entry name" value="GLYCOSYLTRANSFERASE WBBK-RELATED"/>
    <property type="match status" value="1"/>
</dbReference>
<dbReference type="PANTHER" id="PTHR46401">
    <property type="entry name" value="GLYCOSYLTRANSFERASE WBBK-RELATED"/>
    <property type="match status" value="1"/>
</dbReference>
<dbReference type="InterPro" id="IPR001296">
    <property type="entry name" value="Glyco_trans_1"/>
</dbReference>
<dbReference type="GO" id="GO:0016757">
    <property type="term" value="F:glycosyltransferase activity"/>
    <property type="evidence" value="ECO:0007669"/>
    <property type="project" value="InterPro"/>
</dbReference>
<proteinExistence type="predicted"/>
<dbReference type="GO" id="GO:0009103">
    <property type="term" value="P:lipopolysaccharide biosynthetic process"/>
    <property type="evidence" value="ECO:0007669"/>
    <property type="project" value="TreeGrafter"/>
</dbReference>
<dbReference type="Pfam" id="PF00534">
    <property type="entry name" value="Glycos_transf_1"/>
    <property type="match status" value="1"/>
</dbReference>
<dbReference type="RefSeq" id="WP_091985665.1">
    <property type="nucleotide sequence ID" value="NZ_FOYV01000001.1"/>
</dbReference>
<name>A0A1I6GDD1_9GAMM</name>
<evidence type="ECO:0000259" key="2">
    <source>
        <dbReference type="Pfam" id="PF00534"/>
    </source>
</evidence>
<feature type="domain" description="Glycosyl transferase family 1" evidence="2">
    <location>
        <begin position="213"/>
        <end position="285"/>
    </location>
</feature>
<accession>A0A1I6GDD1</accession>
<gene>
    <name evidence="3" type="ORF">SAMN04488073_0520</name>
</gene>
<dbReference type="STRING" id="375760.SAMN04488073_0520"/>
<dbReference type="Proteomes" id="UP000199290">
    <property type="component" value="Unassembled WGS sequence"/>
</dbReference>
<dbReference type="EMBL" id="FOYV01000001">
    <property type="protein sequence ID" value="SFR40224.1"/>
    <property type="molecule type" value="Genomic_DNA"/>
</dbReference>
<evidence type="ECO:0000313" key="4">
    <source>
        <dbReference type="Proteomes" id="UP000199290"/>
    </source>
</evidence>
<dbReference type="Gene3D" id="3.40.50.2000">
    <property type="entry name" value="Glycogen Phosphorylase B"/>
    <property type="match status" value="1"/>
</dbReference>
<reference evidence="4" key="1">
    <citation type="submission" date="2016-10" db="EMBL/GenBank/DDBJ databases">
        <authorList>
            <person name="Varghese N."/>
            <person name="Submissions S."/>
        </authorList>
    </citation>
    <scope>NUCLEOTIDE SEQUENCE [LARGE SCALE GENOMIC DNA]</scope>
    <source>
        <strain evidence="4">CGMCC 1.6294</strain>
    </source>
</reference>
<dbReference type="SUPFAM" id="SSF53756">
    <property type="entry name" value="UDP-Glycosyltransferase/glycogen phosphorylase"/>
    <property type="match status" value="1"/>
</dbReference>
<keyword evidence="4" id="KW-1185">Reference proteome</keyword>
<keyword evidence="1 3" id="KW-0808">Transferase</keyword>
<sequence>MRVLIVYSYSGRGLKKDAQILKAAVESHGHECAILQLPPPRQWRRNLERISFALLRRFTSERFQRLYFRTLVRLSKLRKSASPEELVVHLENIQPTQLWKGHRHWLIPNQEWFIGSRLPYLPDVDKVLGKTRLAVEIFEKLHPSTEFLGFTGDMAGHGMQQEEKNYGLALHVAGTSQFKGTQAILNCWQRHPEWPKLVVVSEQAPELPANLPNIEIRKDIKQEELSALWAKAGFAIQPSEVEGYGQVLAEALANGCVTITTDAPPMNELVSPTFGFLARPAATQKFRLGTRYKVTDADLETVIAGALTEPLDVLGKRSELAREWSNTNHSNFLRRLGNFLNEQARQPSLLSEPMRPEKHR</sequence>
<evidence type="ECO:0000313" key="3">
    <source>
        <dbReference type="EMBL" id="SFR40224.1"/>
    </source>
</evidence>
<dbReference type="AlphaFoldDB" id="A0A1I6GDD1"/>